<reference evidence="1" key="1">
    <citation type="submission" date="2010-05" db="EMBL/GenBank/DDBJ databases">
        <title>The Genome Sequence of Magnaporthe poae strain ATCC 64411.</title>
        <authorList>
            <consortium name="The Broad Institute Genome Sequencing Platform"/>
            <consortium name="Broad Institute Genome Sequencing Center for Infectious Disease"/>
            <person name="Ma L.-J."/>
            <person name="Dead R."/>
            <person name="Young S."/>
            <person name="Zeng Q."/>
            <person name="Koehrsen M."/>
            <person name="Alvarado L."/>
            <person name="Berlin A."/>
            <person name="Chapman S.B."/>
            <person name="Chen Z."/>
            <person name="Freedman E."/>
            <person name="Gellesch M."/>
            <person name="Goldberg J."/>
            <person name="Griggs A."/>
            <person name="Gujja S."/>
            <person name="Heilman E.R."/>
            <person name="Heiman D."/>
            <person name="Hepburn T."/>
            <person name="Howarth C."/>
            <person name="Jen D."/>
            <person name="Larson L."/>
            <person name="Mehta T."/>
            <person name="Neiman D."/>
            <person name="Pearson M."/>
            <person name="Roberts A."/>
            <person name="Saif S."/>
            <person name="Shea T."/>
            <person name="Shenoy N."/>
            <person name="Sisk P."/>
            <person name="Stolte C."/>
            <person name="Sykes S."/>
            <person name="Walk T."/>
            <person name="White J."/>
            <person name="Yandava C."/>
            <person name="Haas B."/>
            <person name="Nusbaum C."/>
            <person name="Birren B."/>
        </authorList>
    </citation>
    <scope>NUCLEOTIDE SEQUENCE</scope>
    <source>
        <strain evidence="1">ATCC 64411</strain>
    </source>
</reference>
<reference evidence="3" key="2">
    <citation type="submission" date="2010-05" db="EMBL/GenBank/DDBJ databases">
        <title>The genome sequence of Magnaporthe poae strain ATCC 64411.</title>
        <authorList>
            <person name="Ma L.-J."/>
            <person name="Dead R."/>
            <person name="Young S."/>
            <person name="Zeng Q."/>
            <person name="Koehrsen M."/>
            <person name="Alvarado L."/>
            <person name="Berlin A."/>
            <person name="Chapman S.B."/>
            <person name="Chen Z."/>
            <person name="Freedman E."/>
            <person name="Gellesch M."/>
            <person name="Goldberg J."/>
            <person name="Griggs A."/>
            <person name="Gujja S."/>
            <person name="Heilman E.R."/>
            <person name="Heiman D."/>
            <person name="Hepburn T."/>
            <person name="Howarth C."/>
            <person name="Jen D."/>
            <person name="Larson L."/>
            <person name="Mehta T."/>
            <person name="Neiman D."/>
            <person name="Pearson M."/>
            <person name="Roberts A."/>
            <person name="Saif S."/>
            <person name="Shea T."/>
            <person name="Shenoy N."/>
            <person name="Sisk P."/>
            <person name="Stolte C."/>
            <person name="Sykes S."/>
            <person name="Walk T."/>
            <person name="White J."/>
            <person name="Yandava C."/>
            <person name="Haas B."/>
            <person name="Nusbaum C."/>
            <person name="Birren B."/>
        </authorList>
    </citation>
    <scope>NUCLEOTIDE SEQUENCE [LARGE SCALE GENOMIC DNA]</scope>
    <source>
        <strain evidence="3">ATCC 64411 / 73-15</strain>
    </source>
</reference>
<gene>
    <name evidence="1" type="ORF">MAPG_04132</name>
</gene>
<dbReference type="EMBL" id="GL876968">
    <property type="protein sequence ID" value="KLU85100.1"/>
    <property type="molecule type" value="Genomic_DNA"/>
</dbReference>
<evidence type="ECO:0000313" key="3">
    <source>
        <dbReference type="Proteomes" id="UP000011715"/>
    </source>
</evidence>
<dbReference type="AlphaFoldDB" id="A0A0C4DVW9"/>
<dbReference type="Proteomes" id="UP000011715">
    <property type="component" value="Unassembled WGS sequence"/>
</dbReference>
<sequence>MAGPVTQRISADYIDKKFMTEWLKSTFGGGNFTAEMQHGYYKVKTPRKITEAELDYIKEHKHYFSNFQETSSHT</sequence>
<reference evidence="2" key="5">
    <citation type="submission" date="2015-06" db="UniProtKB">
        <authorList>
            <consortium name="EnsemblFungi"/>
        </authorList>
    </citation>
    <scope>IDENTIFICATION</scope>
    <source>
        <strain evidence="2">ATCC 64411</strain>
    </source>
</reference>
<dbReference type="EnsemblFungi" id="MAPG_04132T0">
    <property type="protein sequence ID" value="MAPG_04132T0"/>
    <property type="gene ID" value="MAPG_04132"/>
</dbReference>
<reference evidence="2" key="4">
    <citation type="journal article" date="2015" name="G3 (Bethesda)">
        <title>Genome sequences of three phytopathogenic species of the Magnaporthaceae family of fungi.</title>
        <authorList>
            <person name="Okagaki L.H."/>
            <person name="Nunes C.C."/>
            <person name="Sailsbery J."/>
            <person name="Clay B."/>
            <person name="Brown D."/>
            <person name="John T."/>
            <person name="Oh Y."/>
            <person name="Young N."/>
            <person name="Fitzgerald M."/>
            <person name="Haas B.J."/>
            <person name="Zeng Q."/>
            <person name="Young S."/>
            <person name="Adiconis X."/>
            <person name="Fan L."/>
            <person name="Levin J.Z."/>
            <person name="Mitchell T.K."/>
            <person name="Okubara P.A."/>
            <person name="Farman M.L."/>
            <person name="Kohn L.M."/>
            <person name="Birren B."/>
            <person name="Ma L.-J."/>
            <person name="Dean R.A."/>
        </authorList>
    </citation>
    <scope>NUCLEOTIDE SEQUENCE</scope>
    <source>
        <strain evidence="2">ATCC 64411 / 73-15</strain>
    </source>
</reference>
<reference evidence="1" key="3">
    <citation type="submission" date="2011-03" db="EMBL/GenBank/DDBJ databases">
        <title>Annotation of Magnaporthe poae ATCC 64411.</title>
        <authorList>
            <person name="Ma L.-J."/>
            <person name="Dead R."/>
            <person name="Young S.K."/>
            <person name="Zeng Q."/>
            <person name="Gargeya S."/>
            <person name="Fitzgerald M."/>
            <person name="Haas B."/>
            <person name="Abouelleil A."/>
            <person name="Alvarado L."/>
            <person name="Arachchi H.M."/>
            <person name="Berlin A."/>
            <person name="Brown A."/>
            <person name="Chapman S.B."/>
            <person name="Chen Z."/>
            <person name="Dunbar C."/>
            <person name="Freedman E."/>
            <person name="Gearin G."/>
            <person name="Gellesch M."/>
            <person name="Goldberg J."/>
            <person name="Griggs A."/>
            <person name="Gujja S."/>
            <person name="Heiman D."/>
            <person name="Howarth C."/>
            <person name="Larson L."/>
            <person name="Lui A."/>
            <person name="MacDonald P.J.P."/>
            <person name="Mehta T."/>
            <person name="Montmayeur A."/>
            <person name="Murphy C."/>
            <person name="Neiman D."/>
            <person name="Pearson M."/>
            <person name="Priest M."/>
            <person name="Roberts A."/>
            <person name="Saif S."/>
            <person name="Shea T."/>
            <person name="Shenoy N."/>
            <person name="Sisk P."/>
            <person name="Stolte C."/>
            <person name="Sykes S."/>
            <person name="Yandava C."/>
            <person name="Wortman J."/>
            <person name="Nusbaum C."/>
            <person name="Birren B."/>
        </authorList>
    </citation>
    <scope>NUCLEOTIDE SEQUENCE</scope>
    <source>
        <strain evidence="1">ATCC 64411</strain>
    </source>
</reference>
<protein>
    <submittedName>
        <fullName evidence="1 2">Uncharacterized protein</fullName>
    </submittedName>
</protein>
<dbReference type="eggNOG" id="ENOG502RNHB">
    <property type="taxonomic scope" value="Eukaryota"/>
</dbReference>
<evidence type="ECO:0000313" key="2">
    <source>
        <dbReference type="EnsemblFungi" id="MAPG_04132T0"/>
    </source>
</evidence>
<organism evidence="2 3">
    <name type="scientific">Magnaporthiopsis poae (strain ATCC 64411 / 73-15)</name>
    <name type="common">Kentucky bluegrass fungus</name>
    <name type="synonym">Magnaporthe poae</name>
    <dbReference type="NCBI Taxonomy" id="644358"/>
    <lineage>
        <taxon>Eukaryota</taxon>
        <taxon>Fungi</taxon>
        <taxon>Dikarya</taxon>
        <taxon>Ascomycota</taxon>
        <taxon>Pezizomycotina</taxon>
        <taxon>Sordariomycetes</taxon>
        <taxon>Sordariomycetidae</taxon>
        <taxon>Magnaporthales</taxon>
        <taxon>Magnaporthaceae</taxon>
        <taxon>Magnaporthiopsis</taxon>
    </lineage>
</organism>
<dbReference type="EMBL" id="ADBL01000978">
    <property type="status" value="NOT_ANNOTATED_CDS"/>
    <property type="molecule type" value="Genomic_DNA"/>
</dbReference>
<proteinExistence type="predicted"/>
<keyword evidence="3" id="KW-1185">Reference proteome</keyword>
<dbReference type="VEuPathDB" id="FungiDB:MAPG_04132"/>
<name>A0A0C4DVW9_MAGP6</name>
<accession>A0A0C4DVW9</accession>
<evidence type="ECO:0000313" key="1">
    <source>
        <dbReference type="EMBL" id="KLU85100.1"/>
    </source>
</evidence>